<dbReference type="KEGG" id="more:E1B28_006580"/>
<reference evidence="3" key="1">
    <citation type="journal article" date="2021" name="Genome Biol. Evol.">
        <title>The assembled and annotated genome of the fairy-ring fungus Marasmius oreades.</title>
        <authorList>
            <person name="Hiltunen M."/>
            <person name="Ament-Velasquez S.L."/>
            <person name="Johannesson H."/>
        </authorList>
    </citation>
    <scope>NUCLEOTIDE SEQUENCE</scope>
    <source>
        <strain evidence="3">03SP1</strain>
    </source>
</reference>
<dbReference type="Proteomes" id="UP001049176">
    <property type="component" value="Chromosome 3"/>
</dbReference>
<sequence>MSLSSDLDYPRRVVVDDIDPRITYEEGTWTLDVGSFDSLGVFGAPYNHTMHGTKSNGASFSFQFSGEFVQVRGAKENRRINQPQDVTSDNTTALAKWTCQVDGRPIQVTPYRESMYDITHNMLCEQGRLSRTAHTLTLNVTIDDPDYQIWWLDRIEYAPLPDAKLEKEVLKVDGSDPSIHYDNGTGNWFDLRGLYNGTGTTGASMTFYFNGTGVSLYGFNEGLERVWQSGGGRYFVDNSGDTTFVIPGSQPLPSTSDNRTDWYNQLLFTAPDLSAGSHKMVIAYTGVAQGSGPVQWLSIDYFYVMGSVGGAYLNSSSAVPGGSASRQHSSDKAAPVGAFVGGVIGEVVGLALIALAIFFFVRGIVRRKKREKYERTYYDSVPLNLDDIYAIPNVIASGALTSSHPPSSPSGTTPMSATSAYDPYHDSANRTSFQYGGSTVVNSPSLNPPLSPLVSNRLSVVIPFDEGSATGTSGCIQSPSASISQNWTDITRTRAHREVVSPTVVERRHDDGSIHYPPIFIDIPPTYTEF</sequence>
<gene>
    <name evidence="3" type="ORF">E1B28_006580</name>
</gene>
<keyword evidence="2" id="KW-0812">Transmembrane</keyword>
<evidence type="ECO:0000256" key="2">
    <source>
        <dbReference type="SAM" id="Phobius"/>
    </source>
</evidence>
<keyword evidence="4" id="KW-1185">Reference proteome</keyword>
<protein>
    <recommendedName>
        <fullName evidence="5">Transmembrane protein</fullName>
    </recommendedName>
</protein>
<keyword evidence="2" id="KW-0472">Membrane</keyword>
<organism evidence="3 4">
    <name type="scientific">Marasmius oreades</name>
    <name type="common">fairy-ring Marasmius</name>
    <dbReference type="NCBI Taxonomy" id="181124"/>
    <lineage>
        <taxon>Eukaryota</taxon>
        <taxon>Fungi</taxon>
        <taxon>Dikarya</taxon>
        <taxon>Basidiomycota</taxon>
        <taxon>Agaricomycotina</taxon>
        <taxon>Agaricomycetes</taxon>
        <taxon>Agaricomycetidae</taxon>
        <taxon>Agaricales</taxon>
        <taxon>Marasmiineae</taxon>
        <taxon>Marasmiaceae</taxon>
        <taxon>Marasmius</taxon>
    </lineage>
</organism>
<dbReference type="RefSeq" id="XP_043012362.1">
    <property type="nucleotide sequence ID" value="XM_043151268.1"/>
</dbReference>
<feature type="compositionally biased region" description="Low complexity" evidence="1">
    <location>
        <begin position="401"/>
        <end position="419"/>
    </location>
</feature>
<feature type="transmembrane region" description="Helical" evidence="2">
    <location>
        <begin position="336"/>
        <end position="361"/>
    </location>
</feature>
<dbReference type="GeneID" id="66075656"/>
<proteinExistence type="predicted"/>
<accession>A0A9P7S5X4</accession>
<evidence type="ECO:0000313" key="3">
    <source>
        <dbReference type="EMBL" id="KAG7095892.1"/>
    </source>
</evidence>
<comment type="caution">
    <text evidence="3">The sequence shown here is derived from an EMBL/GenBank/DDBJ whole genome shotgun (WGS) entry which is preliminary data.</text>
</comment>
<name>A0A9P7S5X4_9AGAR</name>
<evidence type="ECO:0000313" key="4">
    <source>
        <dbReference type="Proteomes" id="UP001049176"/>
    </source>
</evidence>
<dbReference type="EMBL" id="CM032183">
    <property type="protein sequence ID" value="KAG7095892.1"/>
    <property type="molecule type" value="Genomic_DNA"/>
</dbReference>
<keyword evidence="2" id="KW-1133">Transmembrane helix</keyword>
<dbReference type="Gene3D" id="2.60.120.260">
    <property type="entry name" value="Galactose-binding domain-like"/>
    <property type="match status" value="1"/>
</dbReference>
<evidence type="ECO:0008006" key="5">
    <source>
        <dbReference type="Google" id="ProtNLM"/>
    </source>
</evidence>
<dbReference type="OrthoDB" id="3052647at2759"/>
<feature type="region of interest" description="Disordered" evidence="1">
    <location>
        <begin position="401"/>
        <end position="423"/>
    </location>
</feature>
<evidence type="ECO:0000256" key="1">
    <source>
        <dbReference type="SAM" id="MobiDB-lite"/>
    </source>
</evidence>
<dbReference type="AlphaFoldDB" id="A0A9P7S5X4"/>